<dbReference type="InterPro" id="IPR019182">
    <property type="entry name" value="Cytochrome_b-c1_su10_fun"/>
</dbReference>
<keyword evidence="1" id="KW-0812">Transmembrane</keyword>
<protein>
    <recommendedName>
        <fullName evidence="4">Cytochrome b-c1 complex subunit 10</fullName>
    </recommendedName>
</protein>
<gene>
    <name evidence="2" type="ORF">MCUN1_000812</name>
</gene>
<keyword evidence="1" id="KW-0472">Membrane</keyword>
<reference evidence="2" key="1">
    <citation type="submission" date="2023-03" db="EMBL/GenBank/DDBJ databases">
        <title>Mating type loci evolution in Malassezia.</title>
        <authorList>
            <person name="Coelho M.A."/>
        </authorList>
    </citation>
    <scope>NUCLEOTIDE SEQUENCE</scope>
    <source>
        <strain evidence="2">CBS 11721</strain>
    </source>
</reference>
<evidence type="ECO:0000313" key="2">
    <source>
        <dbReference type="EMBL" id="WFD33984.1"/>
    </source>
</evidence>
<keyword evidence="1" id="KW-1133">Transmembrane helix</keyword>
<dbReference type="GO" id="GO:0006122">
    <property type="term" value="P:mitochondrial electron transport, ubiquinol to cytochrome c"/>
    <property type="evidence" value="ECO:0007669"/>
    <property type="project" value="InterPro"/>
</dbReference>
<dbReference type="Proteomes" id="UP001219933">
    <property type="component" value="Chromosome 1"/>
</dbReference>
<name>A0AAF0ES18_9BASI</name>
<accession>A0AAF0ES18</accession>
<evidence type="ECO:0008006" key="4">
    <source>
        <dbReference type="Google" id="ProtNLM"/>
    </source>
</evidence>
<dbReference type="AlphaFoldDB" id="A0AAF0ES18"/>
<organism evidence="2 3">
    <name type="scientific">Malassezia cuniculi</name>
    <dbReference type="NCBI Taxonomy" id="948313"/>
    <lineage>
        <taxon>Eukaryota</taxon>
        <taxon>Fungi</taxon>
        <taxon>Dikarya</taxon>
        <taxon>Basidiomycota</taxon>
        <taxon>Ustilaginomycotina</taxon>
        <taxon>Malasseziomycetes</taxon>
        <taxon>Malasseziales</taxon>
        <taxon>Malasseziaceae</taxon>
        <taxon>Malassezia</taxon>
    </lineage>
</organism>
<dbReference type="PANTHER" id="PTHR28254">
    <property type="entry name" value="CYTOCHROME B-C1 COMPLEX SUBUNIT 10"/>
    <property type="match status" value="1"/>
</dbReference>
<evidence type="ECO:0000256" key="1">
    <source>
        <dbReference type="SAM" id="Phobius"/>
    </source>
</evidence>
<proteinExistence type="predicted"/>
<dbReference type="Pfam" id="PF09796">
    <property type="entry name" value="QCR10"/>
    <property type="match status" value="1"/>
</dbReference>
<dbReference type="PANTHER" id="PTHR28254:SF1">
    <property type="entry name" value="CYTOCHROME B-C1 COMPLEX SUBUNIT 10, MITOCHONDRIAL"/>
    <property type="match status" value="1"/>
</dbReference>
<feature type="transmembrane region" description="Helical" evidence="1">
    <location>
        <begin position="47"/>
        <end position="68"/>
    </location>
</feature>
<sequence>MSAFRASSIRLAGAFRPTARASFVKGVPQAHVGSITSQYAFKWVPSLFYWGGAGAVLVTVLLSGVPIFRADVLNKTPLAAFYEDKTPDSDKPF</sequence>
<keyword evidence="3" id="KW-1185">Reference proteome</keyword>
<evidence type="ECO:0000313" key="3">
    <source>
        <dbReference type="Proteomes" id="UP001219933"/>
    </source>
</evidence>
<dbReference type="GO" id="GO:0005739">
    <property type="term" value="C:mitochondrion"/>
    <property type="evidence" value="ECO:0007669"/>
    <property type="project" value="GOC"/>
</dbReference>
<dbReference type="EMBL" id="CP119877">
    <property type="protein sequence ID" value="WFD33984.1"/>
    <property type="molecule type" value="Genomic_DNA"/>
</dbReference>